<keyword evidence="1" id="KW-0560">Oxidoreductase</keyword>
<organism evidence="2 3">
    <name type="scientific">Collybiopsis luxurians FD-317 M1</name>
    <dbReference type="NCBI Taxonomy" id="944289"/>
    <lineage>
        <taxon>Eukaryota</taxon>
        <taxon>Fungi</taxon>
        <taxon>Dikarya</taxon>
        <taxon>Basidiomycota</taxon>
        <taxon>Agaricomycotina</taxon>
        <taxon>Agaricomycetes</taxon>
        <taxon>Agaricomycetidae</taxon>
        <taxon>Agaricales</taxon>
        <taxon>Marasmiineae</taxon>
        <taxon>Omphalotaceae</taxon>
        <taxon>Collybiopsis</taxon>
        <taxon>Collybiopsis luxurians</taxon>
    </lineage>
</organism>
<protein>
    <recommendedName>
        <fullName evidence="4">Oxidoreductase AflY</fullName>
    </recommendedName>
</protein>
<dbReference type="Pfam" id="PF14027">
    <property type="entry name" value="Questin_oxidase"/>
    <property type="match status" value="1"/>
</dbReference>
<accession>A0A0D0C5X9</accession>
<dbReference type="PANTHER" id="PTHR35870">
    <property type="entry name" value="PROTEIN, PUTATIVE (AFU_ORTHOLOGUE AFUA_5G03330)-RELATED"/>
    <property type="match status" value="1"/>
</dbReference>
<dbReference type="GO" id="GO:0016491">
    <property type="term" value="F:oxidoreductase activity"/>
    <property type="evidence" value="ECO:0007669"/>
    <property type="project" value="UniProtKB-KW"/>
</dbReference>
<sequence>MPSNISYRILRNGVLNFPRGSVTSKTAAETLLEKDAQEYHLFFNTSGFHNHLSHHILAAYDLGASSGHLQKIYDYEARIQRPIFLQEKDKDIQITDKNWSQYLGHKNENAYGGFVQFFNSRISTFGVLKTIDDFIFSPAAQEKSMLARLMGGVVHPFILLGYALEFGNEALVATGLASTAIHDPFLPELFEPSASPSSPGLSVLEILKLLEESPSLKPAPYPEGTAFSRMGDLAKEGRPEAIRDLCSKFHVDETFTDSEMQAKIKELVWAAVLVLFATGREGRKPRLDFFFMHLVTSSVFLRSYINALEKPAHKALIIKAFLPGIIMLSIFNGRPTIKPSLLMAATDRPRPPYISENPPYKSNGAGLGSPLNDDEYNPWPALIEASLYATDSHVLKTMRALVAAAREYGDTPAGTVVGVFKHDDASKEIWPGASKLDGSAFVRAAGILMNYFGWTTYGQAEREDWDRSGLGWDEAWKKGD</sequence>
<evidence type="ECO:0000313" key="2">
    <source>
        <dbReference type="EMBL" id="KIK53262.1"/>
    </source>
</evidence>
<reference evidence="2 3" key="1">
    <citation type="submission" date="2014-04" db="EMBL/GenBank/DDBJ databases">
        <title>Evolutionary Origins and Diversification of the Mycorrhizal Mutualists.</title>
        <authorList>
            <consortium name="DOE Joint Genome Institute"/>
            <consortium name="Mycorrhizal Genomics Consortium"/>
            <person name="Kohler A."/>
            <person name="Kuo A."/>
            <person name="Nagy L.G."/>
            <person name="Floudas D."/>
            <person name="Copeland A."/>
            <person name="Barry K.W."/>
            <person name="Cichocki N."/>
            <person name="Veneault-Fourrey C."/>
            <person name="LaButti K."/>
            <person name="Lindquist E.A."/>
            <person name="Lipzen A."/>
            <person name="Lundell T."/>
            <person name="Morin E."/>
            <person name="Murat C."/>
            <person name="Riley R."/>
            <person name="Ohm R."/>
            <person name="Sun H."/>
            <person name="Tunlid A."/>
            <person name="Henrissat B."/>
            <person name="Grigoriev I.V."/>
            <person name="Hibbett D.S."/>
            <person name="Martin F."/>
        </authorList>
    </citation>
    <scope>NUCLEOTIDE SEQUENCE [LARGE SCALE GENOMIC DNA]</scope>
    <source>
        <strain evidence="2 3">FD-317 M1</strain>
    </source>
</reference>
<keyword evidence="3" id="KW-1185">Reference proteome</keyword>
<dbReference type="Proteomes" id="UP000053593">
    <property type="component" value="Unassembled WGS sequence"/>
</dbReference>
<dbReference type="AlphaFoldDB" id="A0A0D0C5X9"/>
<name>A0A0D0C5X9_9AGAR</name>
<dbReference type="PANTHER" id="PTHR35870:SF1">
    <property type="entry name" value="PROTEIN, PUTATIVE (AFU_ORTHOLOGUE AFUA_5G03330)-RELATED"/>
    <property type="match status" value="1"/>
</dbReference>
<dbReference type="InterPro" id="IPR025337">
    <property type="entry name" value="Questin_oxidase-like"/>
</dbReference>
<proteinExistence type="predicted"/>
<dbReference type="OrthoDB" id="10004862at2759"/>
<dbReference type="HOGENOM" id="CLU_019145_1_0_1"/>
<evidence type="ECO:0000313" key="3">
    <source>
        <dbReference type="Proteomes" id="UP000053593"/>
    </source>
</evidence>
<evidence type="ECO:0000256" key="1">
    <source>
        <dbReference type="ARBA" id="ARBA00023002"/>
    </source>
</evidence>
<gene>
    <name evidence="2" type="ORF">GYMLUDRAFT_88433</name>
</gene>
<dbReference type="EMBL" id="KN834831">
    <property type="protein sequence ID" value="KIK53262.1"/>
    <property type="molecule type" value="Genomic_DNA"/>
</dbReference>
<evidence type="ECO:0008006" key="4">
    <source>
        <dbReference type="Google" id="ProtNLM"/>
    </source>
</evidence>